<comment type="similarity">
    <text evidence="6">Belongs to the major facilitator superfamily. Phosphate:H(+) symporter (TC 2.A.1.9) family.</text>
</comment>
<comment type="similarity">
    <text evidence="2">Belongs to the major facilitator superfamily. Proton-dependent oligopeptide transporter (POT/PTR) (TC 2.A.17) family.</text>
</comment>
<comment type="caution">
    <text evidence="8">The sequence shown here is derived from an EMBL/GenBank/DDBJ whole genome shotgun (WGS) entry which is preliminary data.</text>
</comment>
<evidence type="ECO:0000256" key="7">
    <source>
        <dbReference type="SAM" id="Phobius"/>
    </source>
</evidence>
<accession>S8DNH2</accession>
<dbReference type="PANTHER" id="PTHR11654">
    <property type="entry name" value="OLIGOPEPTIDE TRANSPORTER-RELATED"/>
    <property type="match status" value="1"/>
</dbReference>
<dbReference type="AlphaFoldDB" id="S8DNH2"/>
<dbReference type="SUPFAM" id="SSF103473">
    <property type="entry name" value="MFS general substrate transporter"/>
    <property type="match status" value="1"/>
</dbReference>
<evidence type="ECO:0000313" key="8">
    <source>
        <dbReference type="EMBL" id="EPS61277.1"/>
    </source>
</evidence>
<dbReference type="InterPro" id="IPR000109">
    <property type="entry name" value="POT_fam"/>
</dbReference>
<dbReference type="GO" id="GO:0022857">
    <property type="term" value="F:transmembrane transporter activity"/>
    <property type="evidence" value="ECO:0007669"/>
    <property type="project" value="InterPro"/>
</dbReference>
<evidence type="ECO:0000256" key="2">
    <source>
        <dbReference type="ARBA" id="ARBA00005982"/>
    </source>
</evidence>
<dbReference type="Gene3D" id="1.20.1250.20">
    <property type="entry name" value="MFS general substrate transporter like domains"/>
    <property type="match status" value="1"/>
</dbReference>
<name>S8DNH2_9LAMI</name>
<sequence length="632" mass="69699">MTTGFTCSDCFHIVADRAQSSPVLESAVTRIDIIAMETTPKESVSQNLNIGELEPLSIEEIEISEPSEVTAKQDKVAVGGWNPALVLLANQGLATLAFFGIGVNLVLFLTRVLGQDNAAAANNVSMWTGTVYLCSLVGAFLSDSYWGRYLTCALFQVIFIMGLVVISLSSWLILLKPSGCGDGKKTCEPPSSLGTGLFYLAIYMVAFGYGGHQPTLATFGADQFTDSTEKERDSKSAFFCYFYFALNTGSLFSNTLLVYYEDTGKWTMGFWIATASAVVALLAYLRGSSSYRYVKPCGNPIPRVAQVFVAAIKKWNVRLDGGEELYEVEGSESAIKGCRKILHTQEFRFLDKAAIVTEEERREAARSRWRLCSVTQVEEAKCILRMLPIWLCTIIYSVIFTQMASLFVEQGDVMDTTIGSFHLPAASMSVFDIFAVLLCTGMYRHIFVPVSRKLSGNPKGLTELQRMGIGLVVGLLAMVAAGLTELERLRNVMPGERVSRMSVFWQIPQYLLVGGSEVFMYVGQLEFFNGQAPDGIKSFGSSLCMASISLGNFVSSMMVNIVMGITARNESHGWIPKDLNMGHMDRFYFLIAAMTGIDFVIYLFCAKWYKTVENPECAKLMVDNEEAAITMV</sequence>
<keyword evidence="4 7" id="KW-1133">Transmembrane helix</keyword>
<evidence type="ECO:0000256" key="1">
    <source>
        <dbReference type="ARBA" id="ARBA00004141"/>
    </source>
</evidence>
<feature type="transmembrane region" description="Helical" evidence="7">
    <location>
        <begin position="420"/>
        <end position="443"/>
    </location>
</feature>
<dbReference type="InterPro" id="IPR036259">
    <property type="entry name" value="MFS_trans_sf"/>
</dbReference>
<feature type="transmembrane region" description="Helical" evidence="7">
    <location>
        <begin position="464"/>
        <end position="483"/>
    </location>
</feature>
<feature type="transmembrane region" description="Helical" evidence="7">
    <location>
        <begin position="387"/>
        <end position="408"/>
    </location>
</feature>
<feature type="transmembrane region" description="Helical" evidence="7">
    <location>
        <begin position="124"/>
        <end position="141"/>
    </location>
</feature>
<keyword evidence="5 7" id="KW-0472">Membrane</keyword>
<dbReference type="OrthoDB" id="8904098at2759"/>
<feature type="transmembrane region" description="Helical" evidence="7">
    <location>
        <begin position="266"/>
        <end position="285"/>
    </location>
</feature>
<gene>
    <name evidence="8" type="ORF">M569_13519</name>
</gene>
<reference evidence="8 9" key="1">
    <citation type="journal article" date="2013" name="BMC Genomics">
        <title>The miniature genome of a carnivorous plant Genlisea aurea contains a low number of genes and short non-coding sequences.</title>
        <authorList>
            <person name="Leushkin E.V."/>
            <person name="Sutormin R.A."/>
            <person name="Nabieva E.R."/>
            <person name="Penin A.A."/>
            <person name="Kondrashov A.S."/>
            <person name="Logacheva M.D."/>
        </authorList>
    </citation>
    <scope>NUCLEOTIDE SEQUENCE [LARGE SCALE GENOMIC DNA]</scope>
</reference>
<feature type="transmembrane region" description="Helical" evidence="7">
    <location>
        <begin position="543"/>
        <end position="567"/>
    </location>
</feature>
<evidence type="ECO:0000256" key="3">
    <source>
        <dbReference type="ARBA" id="ARBA00022692"/>
    </source>
</evidence>
<keyword evidence="3 7" id="KW-0812">Transmembrane</keyword>
<proteinExistence type="inferred from homology"/>
<dbReference type="Proteomes" id="UP000015453">
    <property type="component" value="Unassembled WGS sequence"/>
</dbReference>
<comment type="subcellular location">
    <subcellularLocation>
        <location evidence="1">Membrane</location>
        <topology evidence="1">Multi-pass membrane protein</topology>
    </subcellularLocation>
</comment>
<feature type="transmembrane region" description="Helical" evidence="7">
    <location>
        <begin position="93"/>
        <end position="112"/>
    </location>
</feature>
<evidence type="ECO:0000256" key="6">
    <source>
        <dbReference type="ARBA" id="ARBA00044504"/>
    </source>
</evidence>
<dbReference type="EMBL" id="AUSU01006955">
    <property type="protein sequence ID" value="EPS61277.1"/>
    <property type="molecule type" value="Genomic_DNA"/>
</dbReference>
<feature type="transmembrane region" description="Helical" evidence="7">
    <location>
        <begin position="153"/>
        <end position="175"/>
    </location>
</feature>
<evidence type="ECO:0000256" key="5">
    <source>
        <dbReference type="ARBA" id="ARBA00023136"/>
    </source>
</evidence>
<evidence type="ECO:0000313" key="9">
    <source>
        <dbReference type="Proteomes" id="UP000015453"/>
    </source>
</evidence>
<evidence type="ECO:0000256" key="4">
    <source>
        <dbReference type="ARBA" id="ARBA00022989"/>
    </source>
</evidence>
<feature type="transmembrane region" description="Helical" evidence="7">
    <location>
        <begin position="587"/>
        <end position="605"/>
    </location>
</feature>
<organism evidence="8 9">
    <name type="scientific">Genlisea aurea</name>
    <dbReference type="NCBI Taxonomy" id="192259"/>
    <lineage>
        <taxon>Eukaryota</taxon>
        <taxon>Viridiplantae</taxon>
        <taxon>Streptophyta</taxon>
        <taxon>Embryophyta</taxon>
        <taxon>Tracheophyta</taxon>
        <taxon>Spermatophyta</taxon>
        <taxon>Magnoliopsida</taxon>
        <taxon>eudicotyledons</taxon>
        <taxon>Gunneridae</taxon>
        <taxon>Pentapetalae</taxon>
        <taxon>asterids</taxon>
        <taxon>lamiids</taxon>
        <taxon>Lamiales</taxon>
        <taxon>Lentibulariaceae</taxon>
        <taxon>Genlisea</taxon>
    </lineage>
</organism>
<dbReference type="Pfam" id="PF00854">
    <property type="entry name" value="PTR2"/>
    <property type="match status" value="1"/>
</dbReference>
<dbReference type="GO" id="GO:0016020">
    <property type="term" value="C:membrane"/>
    <property type="evidence" value="ECO:0007669"/>
    <property type="project" value="UniProtKB-SubCell"/>
</dbReference>
<dbReference type="CDD" id="cd17419">
    <property type="entry name" value="MFS_NPF7"/>
    <property type="match status" value="1"/>
</dbReference>
<protein>
    <submittedName>
        <fullName evidence="8">Uncharacterized protein</fullName>
    </submittedName>
</protein>
<feature type="transmembrane region" description="Helical" evidence="7">
    <location>
        <begin position="238"/>
        <end position="260"/>
    </location>
</feature>
<feature type="transmembrane region" description="Helical" evidence="7">
    <location>
        <begin position="503"/>
        <end position="522"/>
    </location>
</feature>
<keyword evidence="9" id="KW-1185">Reference proteome</keyword>